<reference evidence="1 2" key="1">
    <citation type="journal article" date="2019" name="G3 (Bethesda)">
        <title>Sequencing of a Wild Apple (Malus baccata) Genome Unravels the Differences Between Cultivated and Wild Apple Species Regarding Disease Resistance and Cold Tolerance.</title>
        <authorList>
            <person name="Chen X."/>
        </authorList>
    </citation>
    <scope>NUCLEOTIDE SEQUENCE [LARGE SCALE GENOMIC DNA]</scope>
    <source>
        <strain evidence="2">cv. Shandingzi</strain>
        <tissue evidence="1">Leaves</tissue>
    </source>
</reference>
<keyword evidence="2" id="KW-1185">Reference proteome</keyword>
<dbReference type="AlphaFoldDB" id="A0A540LVN7"/>
<dbReference type="STRING" id="106549.A0A540LVN7"/>
<sequence length="89" mass="9966">MEAQTKKELTVAVGFVIFTVLISGVGAWTGEIHGRVVCDVCGDSAVGPEDHVLEELSSIDQQAYQHTAFENSRSMYIFILRLQYELRFN</sequence>
<organism evidence="1 2">
    <name type="scientific">Malus baccata</name>
    <name type="common">Siberian crab apple</name>
    <name type="synonym">Pyrus baccata</name>
    <dbReference type="NCBI Taxonomy" id="106549"/>
    <lineage>
        <taxon>Eukaryota</taxon>
        <taxon>Viridiplantae</taxon>
        <taxon>Streptophyta</taxon>
        <taxon>Embryophyta</taxon>
        <taxon>Tracheophyta</taxon>
        <taxon>Spermatophyta</taxon>
        <taxon>Magnoliopsida</taxon>
        <taxon>eudicotyledons</taxon>
        <taxon>Gunneridae</taxon>
        <taxon>Pentapetalae</taxon>
        <taxon>rosids</taxon>
        <taxon>fabids</taxon>
        <taxon>Rosales</taxon>
        <taxon>Rosaceae</taxon>
        <taxon>Amygdaloideae</taxon>
        <taxon>Maleae</taxon>
        <taxon>Malus</taxon>
    </lineage>
</organism>
<evidence type="ECO:0000313" key="2">
    <source>
        <dbReference type="Proteomes" id="UP000315295"/>
    </source>
</evidence>
<protein>
    <submittedName>
        <fullName evidence="1">Uncharacterized protein</fullName>
    </submittedName>
</protein>
<accession>A0A540LVN7</accession>
<dbReference type="EMBL" id="VIEB01000449">
    <property type="protein sequence ID" value="TQD90557.1"/>
    <property type="molecule type" value="Genomic_DNA"/>
</dbReference>
<comment type="caution">
    <text evidence="1">The sequence shown here is derived from an EMBL/GenBank/DDBJ whole genome shotgun (WGS) entry which is preliminary data.</text>
</comment>
<dbReference type="PANTHER" id="PTHR38400">
    <property type="entry name" value="OS02G0317800 PROTEIN"/>
    <property type="match status" value="1"/>
</dbReference>
<evidence type="ECO:0000313" key="1">
    <source>
        <dbReference type="EMBL" id="TQD90557.1"/>
    </source>
</evidence>
<proteinExistence type="predicted"/>
<gene>
    <name evidence="1" type="ORF">C1H46_023903</name>
</gene>
<name>A0A540LVN7_MALBA</name>
<dbReference type="Proteomes" id="UP000315295">
    <property type="component" value="Unassembled WGS sequence"/>
</dbReference>